<dbReference type="Proteomes" id="UP000093000">
    <property type="component" value="Unassembled WGS sequence"/>
</dbReference>
<keyword evidence="2" id="KW-1185">Reference proteome</keyword>
<dbReference type="EMBL" id="LUGH01000169">
    <property type="protein sequence ID" value="OBZ88178.1"/>
    <property type="molecule type" value="Genomic_DNA"/>
</dbReference>
<organism evidence="1 2">
    <name type="scientific">Choanephora cucurbitarum</name>
    <dbReference type="NCBI Taxonomy" id="101091"/>
    <lineage>
        <taxon>Eukaryota</taxon>
        <taxon>Fungi</taxon>
        <taxon>Fungi incertae sedis</taxon>
        <taxon>Mucoromycota</taxon>
        <taxon>Mucoromycotina</taxon>
        <taxon>Mucoromycetes</taxon>
        <taxon>Mucorales</taxon>
        <taxon>Mucorineae</taxon>
        <taxon>Choanephoraceae</taxon>
        <taxon>Choanephoroideae</taxon>
        <taxon>Choanephora</taxon>
    </lineage>
</organism>
<reference evidence="1 2" key="1">
    <citation type="submission" date="2016-03" db="EMBL/GenBank/DDBJ databases">
        <title>Choanephora cucurbitarum.</title>
        <authorList>
            <person name="Min B."/>
            <person name="Park H."/>
            <person name="Park J.-H."/>
            <person name="Shin H.-D."/>
            <person name="Choi I.-G."/>
        </authorList>
    </citation>
    <scope>NUCLEOTIDE SEQUENCE [LARGE SCALE GENOMIC DNA]</scope>
    <source>
        <strain evidence="1 2">KUS-F28377</strain>
    </source>
</reference>
<dbReference type="PANTHER" id="PTHR28037:SF1">
    <property type="entry name" value="ALCOHOL O-ACETYLTRANSFERASE 1-RELATED"/>
    <property type="match status" value="1"/>
</dbReference>
<gene>
    <name evidence="1" type="ORF">A0J61_03766</name>
</gene>
<evidence type="ECO:0000313" key="2">
    <source>
        <dbReference type="Proteomes" id="UP000093000"/>
    </source>
</evidence>
<dbReference type="STRING" id="101091.A0A1C7NGP1"/>
<accession>A0A1C7NGP1</accession>
<dbReference type="PANTHER" id="PTHR28037">
    <property type="entry name" value="ALCOHOL O-ACETYLTRANSFERASE 1-RELATED"/>
    <property type="match status" value="1"/>
</dbReference>
<name>A0A1C7NGP1_9FUNG</name>
<dbReference type="Pfam" id="PF07247">
    <property type="entry name" value="AATase"/>
    <property type="match status" value="1"/>
</dbReference>
<dbReference type="InterPro" id="IPR052058">
    <property type="entry name" value="Alcohol_O-acetyltransferase"/>
</dbReference>
<dbReference type="InterPro" id="IPR023213">
    <property type="entry name" value="CAT-like_dom_sf"/>
</dbReference>
<proteinExistence type="predicted"/>
<sequence length="463" mass="52599">MDITLTPDRPLGLLEKYQLSKSLVACYGNVSLTALIEHPVCQQDQSTFYHKAFAPALKRLINRHPFLSVTVCNKSTNQPHFARLSHIYLNKVIQVIDTTQSLQSTIQQQVSMEFDLDSSDPLWRIHIVPETEQRSRVTIAVHHIICDGTGLSLFLKELLNELREDSQEEIPSIEVDSSLRCTPPYELSGAPELSLISDVLPVVGKSLLPTFLSNWIDPIRQEGWKGDYPAIDGEPHCTEVRVIHVPSNVWKPVLEKAKKQGVTGHAILTAVHLLTWAELFPNQLSELATPVNARRFCHPPVKDDQMGNFVGAHTSVWKGQELVQQNPWTIAKEYYQTMRANLPHAVKQPLYLKLLFKFPDAYIDYWQSKRRAHPMGRAGGMEISDLARYNIDTDGHSWKLKEVFFCQSAQTFTVAFTLNTISFEQQLFCTLSWQKGALEELKMNNYSNIFTGFLKKTLSDDPS</sequence>
<evidence type="ECO:0000313" key="1">
    <source>
        <dbReference type="EMBL" id="OBZ88178.1"/>
    </source>
</evidence>
<protein>
    <submittedName>
        <fullName evidence="1">Uncharacterized protein C18B11.03c</fullName>
    </submittedName>
</protein>
<dbReference type="OrthoDB" id="2150604at2759"/>
<dbReference type="InParanoid" id="A0A1C7NGP1"/>
<dbReference type="Gene3D" id="3.30.559.10">
    <property type="entry name" value="Chloramphenicol acetyltransferase-like domain"/>
    <property type="match status" value="1"/>
</dbReference>
<dbReference type="SUPFAM" id="SSF52777">
    <property type="entry name" value="CoA-dependent acyltransferases"/>
    <property type="match status" value="2"/>
</dbReference>
<comment type="caution">
    <text evidence="1">The sequence shown here is derived from an EMBL/GenBank/DDBJ whole genome shotgun (WGS) entry which is preliminary data.</text>
</comment>
<dbReference type="AlphaFoldDB" id="A0A1C7NGP1"/>
<dbReference type="InterPro" id="IPR010828">
    <property type="entry name" value="Atf2/Sli1-like"/>
</dbReference>